<dbReference type="RefSeq" id="WP_015559342.1">
    <property type="nucleotide sequence ID" value="NZ_CABIYH010000009.1"/>
</dbReference>
<dbReference type="PaxDb" id="166486-ERS852572_01385"/>
<dbReference type="EMBL" id="CYXZ01000009">
    <property type="protein sequence ID" value="CUM98655.1"/>
    <property type="molecule type" value="Genomic_DNA"/>
</dbReference>
<feature type="transmembrane region" description="Helical" evidence="1">
    <location>
        <begin position="59"/>
        <end position="80"/>
    </location>
</feature>
<evidence type="ECO:0000313" key="3">
    <source>
        <dbReference type="Proteomes" id="UP000095350"/>
    </source>
</evidence>
<gene>
    <name evidence="2" type="ORF">ERS852572_01385</name>
</gene>
<feature type="transmembrane region" description="Helical" evidence="1">
    <location>
        <begin position="36"/>
        <end position="53"/>
    </location>
</feature>
<proteinExistence type="predicted"/>
<protein>
    <submittedName>
        <fullName evidence="2">Predicted membrane protein</fullName>
    </submittedName>
</protein>
<reference evidence="2 3" key="1">
    <citation type="submission" date="2015-09" db="EMBL/GenBank/DDBJ databases">
        <authorList>
            <consortium name="Pathogen Informatics"/>
        </authorList>
    </citation>
    <scope>NUCLEOTIDE SEQUENCE [LARGE SCALE GENOMIC DNA]</scope>
    <source>
        <strain evidence="2 3">2789STDY5834960</strain>
    </source>
</reference>
<evidence type="ECO:0000256" key="1">
    <source>
        <dbReference type="SAM" id="Phobius"/>
    </source>
</evidence>
<keyword evidence="1" id="KW-1133">Transmembrane helix</keyword>
<name>A0A173T9I9_9FIRM</name>
<organism evidence="2 3">
    <name type="scientific">Roseburia intestinalis</name>
    <dbReference type="NCBI Taxonomy" id="166486"/>
    <lineage>
        <taxon>Bacteria</taxon>
        <taxon>Bacillati</taxon>
        <taxon>Bacillota</taxon>
        <taxon>Clostridia</taxon>
        <taxon>Lachnospirales</taxon>
        <taxon>Lachnospiraceae</taxon>
        <taxon>Roseburia</taxon>
    </lineage>
</organism>
<dbReference type="GeneID" id="61432167"/>
<keyword evidence="1" id="KW-0472">Membrane</keyword>
<feature type="transmembrane region" description="Helical" evidence="1">
    <location>
        <begin position="6"/>
        <end position="24"/>
    </location>
</feature>
<sequence length="97" mass="10751">MDKKTTGIVSYITLIGWLIAFCAGDKEGAKFHLNQSLVLYLASLINSIIISRIPICGWAVSGILSIVFFIFWIMGLVYACKDEEKELPLLGSIKILN</sequence>
<evidence type="ECO:0000313" key="2">
    <source>
        <dbReference type="EMBL" id="CUM98655.1"/>
    </source>
</evidence>
<dbReference type="AlphaFoldDB" id="A0A173T9I9"/>
<keyword evidence="1" id="KW-0812">Transmembrane</keyword>
<dbReference type="Proteomes" id="UP000095350">
    <property type="component" value="Unassembled WGS sequence"/>
</dbReference>
<accession>A0A173T9I9</accession>